<dbReference type="EMBL" id="JACGWS010000019">
    <property type="protein sequence ID" value="MBC8757365.1"/>
    <property type="molecule type" value="Genomic_DNA"/>
</dbReference>
<accession>A0ABR7QFL5</accession>
<evidence type="ECO:0000256" key="1">
    <source>
        <dbReference type="SAM" id="MobiDB-lite"/>
    </source>
</evidence>
<keyword evidence="4" id="KW-1185">Reference proteome</keyword>
<reference evidence="3 4" key="1">
    <citation type="submission" date="2020-07" db="EMBL/GenBank/DDBJ databases">
        <title>Description of Kordia aestuariivivens sp. nov., isolated from a tidal flat.</title>
        <authorList>
            <person name="Park S."/>
            <person name="Yoon J.-H."/>
        </authorList>
    </citation>
    <scope>NUCLEOTIDE SEQUENCE [LARGE SCALE GENOMIC DNA]</scope>
    <source>
        <strain evidence="3 4">YSTF-M3</strain>
    </source>
</reference>
<dbReference type="InterPro" id="IPR037053">
    <property type="entry name" value="Phage_tail_collar_dom_sf"/>
</dbReference>
<dbReference type="Gene3D" id="3.90.1340.10">
    <property type="entry name" value="Phage tail collar domain"/>
    <property type="match status" value="1"/>
</dbReference>
<feature type="domain" description="Phage tail collar" evidence="2">
    <location>
        <begin position="6"/>
        <end position="61"/>
    </location>
</feature>
<dbReference type="Pfam" id="PF07484">
    <property type="entry name" value="Collar"/>
    <property type="match status" value="1"/>
</dbReference>
<proteinExistence type="predicted"/>
<dbReference type="Proteomes" id="UP000619238">
    <property type="component" value="Unassembled WGS sequence"/>
</dbReference>
<evidence type="ECO:0000313" key="4">
    <source>
        <dbReference type="Proteomes" id="UP000619238"/>
    </source>
</evidence>
<dbReference type="InterPro" id="IPR011083">
    <property type="entry name" value="Phage_tail_collar_dom"/>
</dbReference>
<evidence type="ECO:0000259" key="2">
    <source>
        <dbReference type="Pfam" id="PF07484"/>
    </source>
</evidence>
<name>A0ABR7QFL5_9FLAO</name>
<protein>
    <submittedName>
        <fullName evidence="3">Phage tail protein</fullName>
    </submittedName>
</protein>
<sequence>MDPFIGQIVMFGGNFAPRAWAFCDGQLLAISQNTALFSILGTTYGGDGRTTFALPDLRGRAAIHPGTGPGLSTIKLGQRGGAEYHTLTVSQMPNHAHSGATMKGSISVNEEDGVEDDPAGRNLGVSSAGTPYNTNTNDKLMAPNSVSISGNTLATGGNQSFYMRNPFEGINYIIALFGTFPSRN</sequence>
<dbReference type="SUPFAM" id="SSF88874">
    <property type="entry name" value="Receptor-binding domain of short tail fibre protein gp12"/>
    <property type="match status" value="1"/>
</dbReference>
<feature type="region of interest" description="Disordered" evidence="1">
    <location>
        <begin position="110"/>
        <end position="140"/>
    </location>
</feature>
<feature type="compositionally biased region" description="Polar residues" evidence="1">
    <location>
        <begin position="124"/>
        <end position="140"/>
    </location>
</feature>
<dbReference type="RefSeq" id="WP_187564406.1">
    <property type="nucleotide sequence ID" value="NZ_JACGWS010000019.1"/>
</dbReference>
<evidence type="ECO:0000313" key="3">
    <source>
        <dbReference type="EMBL" id="MBC8757365.1"/>
    </source>
</evidence>
<comment type="caution">
    <text evidence="3">The sequence shown here is derived from an EMBL/GenBank/DDBJ whole genome shotgun (WGS) entry which is preliminary data.</text>
</comment>
<gene>
    <name evidence="3" type="ORF">H2O64_22035</name>
</gene>
<organism evidence="3 4">
    <name type="scientific">Kordia aestuariivivens</name>
    <dbReference type="NCBI Taxonomy" id="2759037"/>
    <lineage>
        <taxon>Bacteria</taxon>
        <taxon>Pseudomonadati</taxon>
        <taxon>Bacteroidota</taxon>
        <taxon>Flavobacteriia</taxon>
        <taxon>Flavobacteriales</taxon>
        <taxon>Flavobacteriaceae</taxon>
        <taxon>Kordia</taxon>
    </lineage>
</organism>